<dbReference type="NCBIfam" id="NF002995">
    <property type="entry name" value="PRK03759.1"/>
    <property type="match status" value="1"/>
</dbReference>
<keyword evidence="6 10" id="KW-0460">Magnesium</keyword>
<evidence type="ECO:0000256" key="3">
    <source>
        <dbReference type="ARBA" id="ARBA00012057"/>
    </source>
</evidence>
<feature type="active site" evidence="10 11">
    <location>
        <position position="78"/>
    </location>
</feature>
<evidence type="ECO:0000256" key="2">
    <source>
        <dbReference type="ARBA" id="ARBA00007579"/>
    </source>
</evidence>
<evidence type="ECO:0000256" key="5">
    <source>
        <dbReference type="ARBA" id="ARBA00022723"/>
    </source>
</evidence>
<dbReference type="Gene3D" id="3.90.79.10">
    <property type="entry name" value="Nucleoside Triphosphate Pyrophosphohydrolase"/>
    <property type="match status" value="1"/>
</dbReference>
<dbReference type="PANTHER" id="PTHR10885:SF0">
    <property type="entry name" value="ISOPENTENYL-DIPHOSPHATE DELTA-ISOMERASE"/>
    <property type="match status" value="1"/>
</dbReference>
<dbReference type="InterPro" id="IPR015797">
    <property type="entry name" value="NUDIX_hydrolase-like_dom_sf"/>
</dbReference>
<dbReference type="GO" id="GO:0050992">
    <property type="term" value="P:dimethylallyl diphosphate biosynthetic process"/>
    <property type="evidence" value="ECO:0007669"/>
    <property type="project" value="UniProtKB-UniRule"/>
</dbReference>
<comment type="pathway">
    <text evidence="1 10">Isoprenoid biosynthesis; dimethylallyl diphosphate biosynthesis; dimethylallyl diphosphate from isopentenyl diphosphate: step 1/1.</text>
</comment>
<dbReference type="InterPro" id="IPR011876">
    <property type="entry name" value="IsopentenylPP_isomerase_typ1"/>
</dbReference>
<comment type="function">
    <text evidence="10">Catalyzes the 1,3-allylic rearrangement of the homoallylic substrate isopentenyl (IPP) to its highly electrophilic allylic isomer, dimethylallyl diphosphate (DMAPP).</text>
</comment>
<evidence type="ECO:0000256" key="9">
    <source>
        <dbReference type="ARBA" id="ARBA00023235"/>
    </source>
</evidence>
<dbReference type="NCBIfam" id="TIGR02150">
    <property type="entry name" value="IPP_isom_1"/>
    <property type="match status" value="1"/>
</dbReference>
<dbReference type="GO" id="GO:0046872">
    <property type="term" value="F:metal ion binding"/>
    <property type="evidence" value="ECO:0007669"/>
    <property type="project" value="UniProtKB-KW"/>
</dbReference>
<reference evidence="13" key="1">
    <citation type="submission" date="2021-01" db="EMBL/GenBank/DDBJ databases">
        <title>KCTC 19127 draft genome.</title>
        <authorList>
            <person name="An D."/>
        </authorList>
    </citation>
    <scope>NUCLEOTIDE SEQUENCE</scope>
    <source>
        <strain evidence="13">KCTC 19127</strain>
    </source>
</reference>
<feature type="binding site" evidence="10">
    <location>
        <position position="80"/>
    </location>
    <ligand>
        <name>Mn(2+)</name>
        <dbReference type="ChEBI" id="CHEBI:29035"/>
    </ligand>
</feature>
<dbReference type="EC" id="5.3.3.2" evidence="3 10"/>
<evidence type="ECO:0000256" key="4">
    <source>
        <dbReference type="ARBA" id="ARBA00022490"/>
    </source>
</evidence>
<evidence type="ECO:0000256" key="10">
    <source>
        <dbReference type="HAMAP-Rule" id="MF_00202"/>
    </source>
</evidence>
<evidence type="ECO:0000256" key="11">
    <source>
        <dbReference type="PIRSR" id="PIRSR018427-1"/>
    </source>
</evidence>
<dbReference type="SUPFAM" id="SSF55811">
    <property type="entry name" value="Nudix"/>
    <property type="match status" value="1"/>
</dbReference>
<dbReference type="PANTHER" id="PTHR10885">
    <property type="entry name" value="ISOPENTENYL-DIPHOSPHATE DELTA-ISOMERASE"/>
    <property type="match status" value="1"/>
</dbReference>
<dbReference type="AlphaFoldDB" id="A0A938YR43"/>
<dbReference type="GO" id="GO:0008299">
    <property type="term" value="P:isoprenoid biosynthetic process"/>
    <property type="evidence" value="ECO:0007669"/>
    <property type="project" value="UniProtKB-UniRule"/>
</dbReference>
<feature type="binding site" evidence="10">
    <location>
        <position position="125"/>
    </location>
    <ligand>
        <name>Mn(2+)</name>
        <dbReference type="ChEBI" id="CHEBI:29035"/>
    </ligand>
</feature>
<dbReference type="GO" id="GO:0004452">
    <property type="term" value="F:isopentenyl-diphosphate delta-isomerase activity"/>
    <property type="evidence" value="ECO:0007669"/>
    <property type="project" value="UniProtKB-UniRule"/>
</dbReference>
<evidence type="ECO:0000256" key="7">
    <source>
        <dbReference type="ARBA" id="ARBA00023211"/>
    </source>
</evidence>
<keyword evidence="8 10" id="KW-0414">Isoprene biosynthesis</keyword>
<keyword evidence="7 10" id="KW-0464">Manganese</keyword>
<dbReference type="Pfam" id="PF00293">
    <property type="entry name" value="NUDIX"/>
    <property type="match status" value="1"/>
</dbReference>
<feature type="binding site" evidence="10">
    <location>
        <position position="36"/>
    </location>
    <ligand>
        <name>Mn(2+)</name>
        <dbReference type="ChEBI" id="CHEBI:29035"/>
    </ligand>
</feature>
<evidence type="ECO:0000313" key="13">
    <source>
        <dbReference type="EMBL" id="MBM9477912.1"/>
    </source>
</evidence>
<protein>
    <recommendedName>
        <fullName evidence="3 10">Isopentenyl-diphosphate Delta-isomerase</fullName>
        <shortName evidence="10">IPP isomerase</shortName>
        <ecNumber evidence="3 10">5.3.3.2</ecNumber>
    </recommendedName>
    <alternativeName>
        <fullName evidence="10">IPP:DMAPP isomerase</fullName>
    </alternativeName>
    <alternativeName>
        <fullName evidence="10">Isopentenyl pyrophosphate isomerase</fullName>
    </alternativeName>
</protein>
<feature type="binding site" evidence="10">
    <location>
        <position position="98"/>
    </location>
    <ligand>
        <name>Mg(2+)</name>
        <dbReference type="ChEBI" id="CHEBI:18420"/>
    </ligand>
</feature>
<feature type="domain" description="Nudix hydrolase" evidence="12">
    <location>
        <begin position="41"/>
        <end position="177"/>
    </location>
</feature>
<evidence type="ECO:0000313" key="14">
    <source>
        <dbReference type="Proteomes" id="UP000663801"/>
    </source>
</evidence>
<dbReference type="GO" id="GO:0005737">
    <property type="term" value="C:cytoplasm"/>
    <property type="evidence" value="ECO:0007669"/>
    <property type="project" value="UniProtKB-SubCell"/>
</dbReference>
<evidence type="ECO:0000256" key="8">
    <source>
        <dbReference type="ARBA" id="ARBA00023229"/>
    </source>
</evidence>
<comment type="cofactor">
    <cofactor evidence="10">
        <name>Mg(2+)</name>
        <dbReference type="ChEBI" id="CHEBI:18420"/>
    </cofactor>
    <text evidence="10">Binds 1 Mg(2+) ion per subunit. The magnesium ion binds only when substrate is bound.</text>
</comment>
<feature type="binding site" evidence="10">
    <location>
        <position position="43"/>
    </location>
    <ligand>
        <name>Mn(2+)</name>
        <dbReference type="ChEBI" id="CHEBI:29035"/>
    </ligand>
</feature>
<organism evidence="13 14">
    <name type="scientific">Nakamurella flavida</name>
    <dbReference type="NCBI Taxonomy" id="363630"/>
    <lineage>
        <taxon>Bacteria</taxon>
        <taxon>Bacillati</taxon>
        <taxon>Actinomycetota</taxon>
        <taxon>Actinomycetes</taxon>
        <taxon>Nakamurellales</taxon>
        <taxon>Nakamurellaceae</taxon>
        <taxon>Nakamurella</taxon>
    </lineage>
</organism>
<comment type="caution">
    <text evidence="13">The sequence shown here is derived from an EMBL/GenBank/DDBJ whole genome shotgun (WGS) entry which is preliminary data.</text>
</comment>
<proteinExistence type="inferred from homology"/>
<dbReference type="InterPro" id="IPR000086">
    <property type="entry name" value="NUDIX_hydrolase_dom"/>
</dbReference>
<comment type="subcellular location">
    <subcellularLocation>
        <location evidence="10">Cytoplasm</location>
    </subcellularLocation>
</comment>
<dbReference type="CDD" id="cd02885">
    <property type="entry name" value="NUDIX_IPP_Isomerase"/>
    <property type="match status" value="1"/>
</dbReference>
<gene>
    <name evidence="10 13" type="primary">idi</name>
    <name evidence="13" type="ORF">JL107_15800</name>
</gene>
<name>A0A938YR43_9ACTN</name>
<dbReference type="RefSeq" id="WP_205258035.1">
    <property type="nucleotide sequence ID" value="NZ_BAAAPV010000002.1"/>
</dbReference>
<keyword evidence="14" id="KW-1185">Reference proteome</keyword>
<keyword evidence="4 10" id="KW-0963">Cytoplasm</keyword>
<feature type="active site" evidence="10 11">
    <location>
        <position position="127"/>
    </location>
</feature>
<evidence type="ECO:0000256" key="6">
    <source>
        <dbReference type="ARBA" id="ARBA00022842"/>
    </source>
</evidence>
<keyword evidence="5 10" id="KW-0479">Metal-binding</keyword>
<keyword evidence="9 10" id="KW-0413">Isomerase</keyword>
<sequence>MTLSSPPSLTTARPEQVVLCAPDGSFAGVADKAGVHTTDTPLHLAFSCYVLDTAGRLLVTRRAAAKITWPGVRTNSCCGHPGPDEPIADAVLRRLSTELGLEVDRVDLLLPRFRYRSVMADGTVENELCPVFRAVVPEGTPVRPDPAEVDETWWQAWPEFVAAVELADDSLSPWGALQVDQLAALGPDPLSWPTADPADLPAAALRS</sequence>
<dbReference type="EMBL" id="JAERWL010000014">
    <property type="protein sequence ID" value="MBM9477912.1"/>
    <property type="molecule type" value="Genomic_DNA"/>
</dbReference>
<evidence type="ECO:0000256" key="1">
    <source>
        <dbReference type="ARBA" id="ARBA00004826"/>
    </source>
</evidence>
<evidence type="ECO:0000259" key="12">
    <source>
        <dbReference type="PROSITE" id="PS51462"/>
    </source>
</evidence>
<dbReference type="InterPro" id="IPR056375">
    <property type="entry name" value="Idi_bact"/>
</dbReference>
<comment type="similarity">
    <text evidence="2 10">Belongs to the IPP isomerase type 1 family.</text>
</comment>
<dbReference type="Proteomes" id="UP000663801">
    <property type="component" value="Unassembled WGS sequence"/>
</dbReference>
<comment type="cofactor">
    <cofactor evidence="10">
        <name>Mn(2+)</name>
        <dbReference type="ChEBI" id="CHEBI:29035"/>
    </cofactor>
    <text evidence="10">Binds 1 Mn(2+) ion per subunit.</text>
</comment>
<feature type="binding site" evidence="10">
    <location>
        <position position="127"/>
    </location>
    <ligand>
        <name>Mn(2+)</name>
        <dbReference type="ChEBI" id="CHEBI:29035"/>
    </ligand>
</feature>
<dbReference type="PIRSF" id="PIRSF018427">
    <property type="entry name" value="Isopntndiph_ism"/>
    <property type="match status" value="1"/>
</dbReference>
<dbReference type="HAMAP" id="MF_00202">
    <property type="entry name" value="Idi"/>
    <property type="match status" value="1"/>
</dbReference>
<dbReference type="PROSITE" id="PS51462">
    <property type="entry name" value="NUDIX"/>
    <property type="match status" value="1"/>
</dbReference>
<comment type="catalytic activity">
    <reaction evidence="10">
        <text>isopentenyl diphosphate = dimethylallyl diphosphate</text>
        <dbReference type="Rhea" id="RHEA:23284"/>
        <dbReference type="ChEBI" id="CHEBI:57623"/>
        <dbReference type="ChEBI" id="CHEBI:128769"/>
        <dbReference type="EC" id="5.3.3.2"/>
    </reaction>
</comment>
<accession>A0A938YR43</accession>